<organism evidence="2 3">
    <name type="scientific">Albidovulum inexpectatum</name>
    <dbReference type="NCBI Taxonomy" id="196587"/>
    <lineage>
        <taxon>Bacteria</taxon>
        <taxon>Pseudomonadati</taxon>
        <taxon>Pseudomonadota</taxon>
        <taxon>Alphaproteobacteria</taxon>
        <taxon>Rhodobacterales</taxon>
        <taxon>Paracoccaceae</taxon>
        <taxon>Albidovulum</taxon>
    </lineage>
</organism>
<dbReference type="Proteomes" id="UP000239736">
    <property type="component" value="Unassembled WGS sequence"/>
</dbReference>
<keyword evidence="3" id="KW-1185">Reference proteome</keyword>
<dbReference type="RefSeq" id="WP_104070742.1">
    <property type="nucleotide sequence ID" value="NZ_PRDS01000004.1"/>
</dbReference>
<keyword evidence="1" id="KW-1133">Transmembrane helix</keyword>
<evidence type="ECO:0000313" key="2">
    <source>
        <dbReference type="EMBL" id="PPB80961.1"/>
    </source>
</evidence>
<reference evidence="2 3" key="1">
    <citation type="submission" date="2018-01" db="EMBL/GenBank/DDBJ databases">
        <title>Genomic Encyclopedia of Archaeal and Bacterial Type Strains, Phase II (KMG-II): from individual species to whole genera.</title>
        <authorList>
            <person name="Goeker M."/>
        </authorList>
    </citation>
    <scope>NUCLEOTIDE SEQUENCE [LARGE SCALE GENOMIC DNA]</scope>
    <source>
        <strain evidence="2 3">DSM 12048</strain>
    </source>
</reference>
<protein>
    <submittedName>
        <fullName evidence="2">Mercuric ion transport protein</fullName>
    </submittedName>
</protein>
<gene>
    <name evidence="2" type="ORF">LV82_01694</name>
</gene>
<keyword evidence="1" id="KW-0812">Transmembrane</keyword>
<comment type="caution">
    <text evidence="2">The sequence shown here is derived from an EMBL/GenBank/DDBJ whole genome shotgun (WGS) entry which is preliminary data.</text>
</comment>
<dbReference type="AlphaFoldDB" id="A0A2S5JHW7"/>
<name>A0A2S5JHW7_9RHOB</name>
<accession>A0A2S5JHW7</accession>
<proteinExistence type="predicted"/>
<feature type="transmembrane region" description="Helical" evidence="1">
    <location>
        <begin position="44"/>
        <end position="64"/>
    </location>
</feature>
<dbReference type="EMBL" id="PRDS01000004">
    <property type="protein sequence ID" value="PPB80961.1"/>
    <property type="molecule type" value="Genomic_DNA"/>
</dbReference>
<evidence type="ECO:0000256" key="1">
    <source>
        <dbReference type="SAM" id="Phobius"/>
    </source>
</evidence>
<dbReference type="PROSITE" id="PS51257">
    <property type="entry name" value="PROKAR_LIPOPROTEIN"/>
    <property type="match status" value="1"/>
</dbReference>
<keyword evidence="1" id="KW-0472">Membrane</keyword>
<evidence type="ECO:0000313" key="3">
    <source>
        <dbReference type="Proteomes" id="UP000239736"/>
    </source>
</evidence>
<sequence>MTSIRASVIAALAALGVSSCCVLPLALLWLGVGGAWVGAVGRASAFALPILTVSTSLFALAWGLAIRRGAARRHRTGLAAGGLLLAAAWLIYANETRINDLLISWM</sequence>